<dbReference type="Gene3D" id="1.10.1740.10">
    <property type="match status" value="1"/>
</dbReference>
<organism evidence="3 4">
    <name type="scientific">Marinactinospora rubrisoli</name>
    <dbReference type="NCBI Taxonomy" id="2715399"/>
    <lineage>
        <taxon>Bacteria</taxon>
        <taxon>Bacillati</taxon>
        <taxon>Actinomycetota</taxon>
        <taxon>Actinomycetes</taxon>
        <taxon>Streptosporangiales</taxon>
        <taxon>Nocardiopsidaceae</taxon>
        <taxon>Marinactinospora</taxon>
    </lineage>
</organism>
<sequence length="208" mass="22621">MTDRDLVRALRSSRVPAASSCAQLYDAYGAELYQRCWRTLRDSDAAQAAVRDTLIVARSHVDQLTDPTRLRDWLFAIASAECERHRETVEALDGPDARPVGEAAGSADGPEPHLPPASLRLRVLSCVSSPGFAGYRAHVAERADRFDRHGFPDPQPRPRDRPSSYVLPGLLVAVCALLLLLLVVVEFLEVAPGAVSGWTVGTLPSRNG</sequence>
<evidence type="ECO:0000313" key="3">
    <source>
        <dbReference type="EMBL" id="MFC7329246.1"/>
    </source>
</evidence>
<protein>
    <submittedName>
        <fullName evidence="3">RNA polymerase sigma factor</fullName>
    </submittedName>
</protein>
<feature type="region of interest" description="Disordered" evidence="1">
    <location>
        <begin position="89"/>
        <end position="113"/>
    </location>
</feature>
<comment type="caution">
    <text evidence="3">The sequence shown here is derived from an EMBL/GenBank/DDBJ whole genome shotgun (WGS) entry which is preliminary data.</text>
</comment>
<dbReference type="EMBL" id="JBHTBH010000007">
    <property type="protein sequence ID" value="MFC7329246.1"/>
    <property type="molecule type" value="Genomic_DNA"/>
</dbReference>
<proteinExistence type="predicted"/>
<accession>A0ABW2KJ41</accession>
<reference evidence="4" key="1">
    <citation type="journal article" date="2019" name="Int. J. Syst. Evol. Microbiol.">
        <title>The Global Catalogue of Microorganisms (GCM) 10K type strain sequencing project: providing services to taxonomists for standard genome sequencing and annotation.</title>
        <authorList>
            <consortium name="The Broad Institute Genomics Platform"/>
            <consortium name="The Broad Institute Genome Sequencing Center for Infectious Disease"/>
            <person name="Wu L."/>
            <person name="Ma J."/>
        </authorList>
    </citation>
    <scope>NUCLEOTIDE SEQUENCE [LARGE SCALE GENOMIC DNA]</scope>
    <source>
        <strain evidence="4">CGMCC 4.7382</strain>
    </source>
</reference>
<name>A0ABW2KJ41_9ACTN</name>
<keyword evidence="4" id="KW-1185">Reference proteome</keyword>
<keyword evidence="2" id="KW-0472">Membrane</keyword>
<keyword evidence="2" id="KW-0812">Transmembrane</keyword>
<gene>
    <name evidence="3" type="ORF">ACFQRF_16040</name>
</gene>
<keyword evidence="2" id="KW-1133">Transmembrane helix</keyword>
<feature type="transmembrane region" description="Helical" evidence="2">
    <location>
        <begin position="165"/>
        <end position="188"/>
    </location>
</feature>
<dbReference type="InterPro" id="IPR013325">
    <property type="entry name" value="RNA_pol_sigma_r2"/>
</dbReference>
<evidence type="ECO:0000313" key="4">
    <source>
        <dbReference type="Proteomes" id="UP001596540"/>
    </source>
</evidence>
<evidence type="ECO:0000256" key="2">
    <source>
        <dbReference type="SAM" id="Phobius"/>
    </source>
</evidence>
<dbReference type="RefSeq" id="WP_379871902.1">
    <property type="nucleotide sequence ID" value="NZ_JBHTBH010000007.1"/>
</dbReference>
<dbReference type="Proteomes" id="UP001596540">
    <property type="component" value="Unassembled WGS sequence"/>
</dbReference>
<dbReference type="SUPFAM" id="SSF88946">
    <property type="entry name" value="Sigma2 domain of RNA polymerase sigma factors"/>
    <property type="match status" value="1"/>
</dbReference>
<evidence type="ECO:0000256" key="1">
    <source>
        <dbReference type="SAM" id="MobiDB-lite"/>
    </source>
</evidence>